<sequence length="129" mass="14121">MEPHATGGGEGGEGGRRLRAPPRLPTAFAPSRRLHPPPPPASRFRTAMTVASNSPISWVQFDHWIVRVASVWPCPTPVQQPSWTRRSHRSGAGTLCVFSAVDRTDVLWTGRIGAVRSVEVTESECQAVW</sequence>
<feature type="region of interest" description="Disordered" evidence="1">
    <location>
        <begin position="1"/>
        <end position="43"/>
    </location>
</feature>
<accession>A0A8J5TM92</accession>
<feature type="compositionally biased region" description="Gly residues" evidence="1">
    <location>
        <begin position="1"/>
        <end position="12"/>
    </location>
</feature>
<gene>
    <name evidence="2" type="ORF">GUJ93_ZPchr0010g10689</name>
</gene>
<evidence type="ECO:0000256" key="1">
    <source>
        <dbReference type="SAM" id="MobiDB-lite"/>
    </source>
</evidence>
<protein>
    <submittedName>
        <fullName evidence="2">Uncharacterized protein</fullName>
    </submittedName>
</protein>
<comment type="caution">
    <text evidence="2">The sequence shown here is derived from an EMBL/GenBank/DDBJ whole genome shotgun (WGS) entry which is preliminary data.</text>
</comment>
<dbReference type="Proteomes" id="UP000729402">
    <property type="component" value="Unassembled WGS sequence"/>
</dbReference>
<dbReference type="AlphaFoldDB" id="A0A8J5TM92"/>
<name>A0A8J5TM92_ZIZPA</name>
<reference evidence="2" key="1">
    <citation type="journal article" date="2021" name="bioRxiv">
        <title>Whole Genome Assembly and Annotation of Northern Wild Rice, Zizania palustris L., Supports a Whole Genome Duplication in the Zizania Genus.</title>
        <authorList>
            <person name="Haas M."/>
            <person name="Kono T."/>
            <person name="Macchietto M."/>
            <person name="Millas R."/>
            <person name="McGilp L."/>
            <person name="Shao M."/>
            <person name="Duquette J."/>
            <person name="Hirsch C.N."/>
            <person name="Kimball J."/>
        </authorList>
    </citation>
    <scope>NUCLEOTIDE SEQUENCE</scope>
    <source>
        <tissue evidence="2">Fresh leaf tissue</tissue>
    </source>
</reference>
<proteinExistence type="predicted"/>
<evidence type="ECO:0000313" key="2">
    <source>
        <dbReference type="EMBL" id="KAG8083961.1"/>
    </source>
</evidence>
<organism evidence="2 3">
    <name type="scientific">Zizania palustris</name>
    <name type="common">Northern wild rice</name>
    <dbReference type="NCBI Taxonomy" id="103762"/>
    <lineage>
        <taxon>Eukaryota</taxon>
        <taxon>Viridiplantae</taxon>
        <taxon>Streptophyta</taxon>
        <taxon>Embryophyta</taxon>
        <taxon>Tracheophyta</taxon>
        <taxon>Spermatophyta</taxon>
        <taxon>Magnoliopsida</taxon>
        <taxon>Liliopsida</taxon>
        <taxon>Poales</taxon>
        <taxon>Poaceae</taxon>
        <taxon>BOP clade</taxon>
        <taxon>Oryzoideae</taxon>
        <taxon>Oryzeae</taxon>
        <taxon>Zizaniinae</taxon>
        <taxon>Zizania</taxon>
    </lineage>
</organism>
<keyword evidence="3" id="KW-1185">Reference proteome</keyword>
<evidence type="ECO:0000313" key="3">
    <source>
        <dbReference type="Proteomes" id="UP000729402"/>
    </source>
</evidence>
<reference evidence="2" key="2">
    <citation type="submission" date="2021-02" db="EMBL/GenBank/DDBJ databases">
        <authorList>
            <person name="Kimball J.A."/>
            <person name="Haas M.W."/>
            <person name="Macchietto M."/>
            <person name="Kono T."/>
            <person name="Duquette J."/>
            <person name="Shao M."/>
        </authorList>
    </citation>
    <scope>NUCLEOTIDE SEQUENCE</scope>
    <source>
        <tissue evidence="2">Fresh leaf tissue</tissue>
    </source>
</reference>
<dbReference type="EMBL" id="JAAALK010000082">
    <property type="protein sequence ID" value="KAG8083961.1"/>
    <property type="molecule type" value="Genomic_DNA"/>
</dbReference>